<dbReference type="EMBL" id="QFOI01000044">
    <property type="protein sequence ID" value="PZP51054.1"/>
    <property type="molecule type" value="Genomic_DNA"/>
</dbReference>
<organism evidence="1 2">
    <name type="scientific">Pseudopedobacter saltans</name>
    <dbReference type="NCBI Taxonomy" id="151895"/>
    <lineage>
        <taxon>Bacteria</taxon>
        <taxon>Pseudomonadati</taxon>
        <taxon>Bacteroidota</taxon>
        <taxon>Sphingobacteriia</taxon>
        <taxon>Sphingobacteriales</taxon>
        <taxon>Sphingobacteriaceae</taxon>
        <taxon>Pseudopedobacter</taxon>
    </lineage>
</organism>
<dbReference type="Proteomes" id="UP000249645">
    <property type="component" value="Unassembled WGS sequence"/>
</dbReference>
<sequence>MSTFTAFFIALSLNTILGGIQQKKNLVKLLNASNLAVGNAQMRTQGTYLNNMKNGISLTELLKTTPAELPRIFPNLEENDLVNTYFSANGFQAYIMCMDGMENFVNNLNAPNVPESSKIKAVNDYMNYLALAIKINTLERDRISGAISQSEEDNQLKTVASQLTIK</sequence>
<reference evidence="1 2" key="1">
    <citation type="submission" date="2017-11" db="EMBL/GenBank/DDBJ databases">
        <title>Infants hospitalized years apart are colonized by the same room-sourced microbial strains.</title>
        <authorList>
            <person name="Brooks B."/>
            <person name="Olm M.R."/>
            <person name="Firek B.A."/>
            <person name="Baker R."/>
            <person name="Thomas B.C."/>
            <person name="Morowitz M.J."/>
            <person name="Banfield J.F."/>
        </authorList>
    </citation>
    <scope>NUCLEOTIDE SEQUENCE [LARGE SCALE GENOMIC DNA]</scope>
    <source>
        <strain evidence="1">S2_009_000_R2_76</strain>
    </source>
</reference>
<evidence type="ECO:0000313" key="2">
    <source>
        <dbReference type="Proteomes" id="UP000249645"/>
    </source>
</evidence>
<proteinExistence type="predicted"/>
<gene>
    <name evidence="1" type="ORF">DI598_04175</name>
</gene>
<evidence type="ECO:0000313" key="1">
    <source>
        <dbReference type="EMBL" id="PZP51054.1"/>
    </source>
</evidence>
<name>A0A2W5F9Z6_9SPHI</name>
<protein>
    <submittedName>
        <fullName evidence="1">Uncharacterized protein</fullName>
    </submittedName>
</protein>
<comment type="caution">
    <text evidence="1">The sequence shown here is derived from an EMBL/GenBank/DDBJ whole genome shotgun (WGS) entry which is preliminary data.</text>
</comment>
<dbReference type="AlphaFoldDB" id="A0A2W5F9Z6"/>
<accession>A0A2W5F9Z6</accession>